<dbReference type="eggNOG" id="COG0464">
    <property type="taxonomic scope" value="Bacteria"/>
</dbReference>
<evidence type="ECO:0000313" key="5">
    <source>
        <dbReference type="Proteomes" id="UP000029393"/>
    </source>
</evidence>
<dbReference type="SUPFAM" id="SSF52540">
    <property type="entry name" value="P-loop containing nucleoside triphosphate hydrolases"/>
    <property type="match status" value="2"/>
</dbReference>
<dbReference type="InterPro" id="IPR003959">
    <property type="entry name" value="ATPase_AAA_core"/>
</dbReference>
<feature type="domain" description="AAA+ ATPase" evidence="3">
    <location>
        <begin position="223"/>
        <end position="354"/>
    </location>
</feature>
<comment type="caution">
    <text evidence="4">The sequence shown here is derived from an EMBL/GenBank/DDBJ whole genome shotgun (WGS) entry which is preliminary data.</text>
</comment>
<dbReference type="RefSeq" id="WP_052575384.1">
    <property type="nucleotide sequence ID" value="NZ_AVCK01000036.1"/>
</dbReference>
<dbReference type="EMBL" id="AVCK01000036">
    <property type="protein sequence ID" value="KFN44257.1"/>
    <property type="molecule type" value="Genomic_DNA"/>
</dbReference>
<dbReference type="PANTHER" id="PTHR23077:SF171">
    <property type="entry name" value="NUCLEAR VALOSIN-CONTAINING PROTEIN-LIKE"/>
    <property type="match status" value="1"/>
</dbReference>
<dbReference type="STRING" id="1384056.N787_13750"/>
<accession>A0A091AY98</accession>
<dbReference type="InterPro" id="IPR050168">
    <property type="entry name" value="AAA_ATPase_domain"/>
</dbReference>
<evidence type="ECO:0000256" key="1">
    <source>
        <dbReference type="ARBA" id="ARBA00022741"/>
    </source>
</evidence>
<dbReference type="PATRIC" id="fig|1384056.3.peg.2093"/>
<dbReference type="InterPro" id="IPR003593">
    <property type="entry name" value="AAA+_ATPase"/>
</dbReference>
<dbReference type="InterPro" id="IPR027417">
    <property type="entry name" value="P-loop_NTPase"/>
</dbReference>
<organism evidence="4 5">
    <name type="scientific">Arenimonas metalli CF5-1</name>
    <dbReference type="NCBI Taxonomy" id="1384056"/>
    <lineage>
        <taxon>Bacteria</taxon>
        <taxon>Pseudomonadati</taxon>
        <taxon>Pseudomonadota</taxon>
        <taxon>Gammaproteobacteria</taxon>
        <taxon>Lysobacterales</taxon>
        <taxon>Lysobacteraceae</taxon>
        <taxon>Arenimonas</taxon>
    </lineage>
</organism>
<dbReference type="GO" id="GO:0016887">
    <property type="term" value="F:ATP hydrolysis activity"/>
    <property type="evidence" value="ECO:0007669"/>
    <property type="project" value="InterPro"/>
</dbReference>
<dbReference type="AlphaFoldDB" id="A0A091AY98"/>
<dbReference type="CDD" id="cd19481">
    <property type="entry name" value="RecA-like_protease"/>
    <property type="match status" value="1"/>
</dbReference>
<dbReference type="Gene3D" id="3.40.50.300">
    <property type="entry name" value="P-loop containing nucleotide triphosphate hydrolases"/>
    <property type="match status" value="2"/>
</dbReference>
<feature type="domain" description="AAA+ ATPase" evidence="3">
    <location>
        <begin position="462"/>
        <end position="591"/>
    </location>
</feature>
<evidence type="ECO:0000259" key="3">
    <source>
        <dbReference type="SMART" id="SM00382"/>
    </source>
</evidence>
<evidence type="ECO:0000313" key="4">
    <source>
        <dbReference type="EMBL" id="KFN44257.1"/>
    </source>
</evidence>
<evidence type="ECO:0000256" key="2">
    <source>
        <dbReference type="ARBA" id="ARBA00022840"/>
    </source>
</evidence>
<dbReference type="Pfam" id="PF00004">
    <property type="entry name" value="AAA"/>
    <property type="match status" value="2"/>
</dbReference>
<dbReference type="SMART" id="SM00382">
    <property type="entry name" value="AAA"/>
    <property type="match status" value="2"/>
</dbReference>
<name>A0A091AY98_9GAMM</name>
<protein>
    <recommendedName>
        <fullName evidence="3">AAA+ ATPase domain-containing protein</fullName>
    </recommendedName>
</protein>
<dbReference type="GO" id="GO:0005524">
    <property type="term" value="F:ATP binding"/>
    <property type="evidence" value="ECO:0007669"/>
    <property type="project" value="UniProtKB-KW"/>
</dbReference>
<gene>
    <name evidence="4" type="ORF">N787_13750</name>
</gene>
<proteinExistence type="predicted"/>
<reference evidence="4 5" key="1">
    <citation type="submission" date="2013-09" db="EMBL/GenBank/DDBJ databases">
        <title>Genome sequencing of Arenimonas metalli.</title>
        <authorList>
            <person name="Chen F."/>
            <person name="Wang G."/>
        </authorList>
    </citation>
    <scope>NUCLEOTIDE SEQUENCE [LARGE SCALE GENOMIC DNA]</scope>
    <source>
        <strain evidence="4 5">CF5-1</strain>
    </source>
</reference>
<keyword evidence="1" id="KW-0547">Nucleotide-binding</keyword>
<sequence length="669" mass="72347">MRWVLRVLVDCGGLRGLLTNISTYDDLAPVLGLPMEMTVTDRKSISSRIRRLHVAEERRPAPEAPGSLSGNLARLAAALRLSSDEQAILAFAVLLQSEPALAVATDLLGDQGSRQLMHAISRVLRIEESNVQAALAPKGLLARTGLLRTDPSNHMLMRATLDLLSPQFGEALVGSEAEPLALLRDTVHASNPPGLGFSDYAHVSADVDLMRAYLREALATRRTGVNLLIHGAPGVGKTELARLLAADQGSGLYEIANGNEEGDAVLGERRLRAHRAAQALFSQSPTLLLFDEAEDVFAGDSMISTGVAQRRKAWMNRMLEENEVPTLWLTNDIQAIDPAFVRRFDIVLELKAPPRRQREAIVRAVSPVVLAEPLVARLASTPAVTPGLVARAAAVASAALPGANANKIGSAMTRLVDATLRAQGHRPLPPQNRDALPAFYDPAFLNADTDLVALAARLGTVREARLLLHGPPGTGKTAFARWLARELDMPLMACRGSDLLGSFVGQTEQNIAAAFQRAEEDRAVLLIDEVDTFLPARDARRNGWENSMVNELLIRMEEFAGVLVATTNRLDALDPASMRRFDGKVRLGWLKPDQVGKLVKAGLDAIGISGIADQESVDWESLDRLAPGDIAAVLRRSRYDAVQTLSAVAAALRMESRLKEKVPMKVGFI</sequence>
<dbReference type="PANTHER" id="PTHR23077">
    <property type="entry name" value="AAA-FAMILY ATPASE"/>
    <property type="match status" value="1"/>
</dbReference>
<keyword evidence="2" id="KW-0067">ATP-binding</keyword>
<dbReference type="Proteomes" id="UP000029393">
    <property type="component" value="Unassembled WGS sequence"/>
</dbReference>
<keyword evidence="5" id="KW-1185">Reference proteome</keyword>